<dbReference type="SMART" id="SM00382">
    <property type="entry name" value="AAA"/>
    <property type="match status" value="1"/>
</dbReference>
<dbReference type="GO" id="GO:0140359">
    <property type="term" value="F:ABC-type transporter activity"/>
    <property type="evidence" value="ECO:0007669"/>
    <property type="project" value="InterPro"/>
</dbReference>
<gene>
    <name evidence="13" type="ORF">BIW11_02164</name>
</gene>
<feature type="region of interest" description="Disordered" evidence="9">
    <location>
        <begin position="1"/>
        <end position="32"/>
    </location>
</feature>
<feature type="domain" description="ABC transporter" evidence="11">
    <location>
        <begin position="352"/>
        <end position="576"/>
    </location>
</feature>
<dbReference type="FunFam" id="1.20.1560.10:FF:000063">
    <property type="entry name" value="Multidrug resistance protein ABC transporter"/>
    <property type="match status" value="1"/>
</dbReference>
<dbReference type="PANTHER" id="PTHR24223">
    <property type="entry name" value="ATP-BINDING CASSETTE SUB-FAMILY C"/>
    <property type="match status" value="1"/>
</dbReference>
<dbReference type="STRING" id="418985.A0A1V9X238"/>
<keyword evidence="2" id="KW-0813">Transport</keyword>
<dbReference type="PROSITE" id="PS50929">
    <property type="entry name" value="ABC_TM1F"/>
    <property type="match status" value="2"/>
</dbReference>
<dbReference type="Gene3D" id="1.20.1560.10">
    <property type="entry name" value="ABC transporter type 1, transmembrane domain"/>
    <property type="match status" value="2"/>
</dbReference>
<evidence type="ECO:0000256" key="4">
    <source>
        <dbReference type="ARBA" id="ARBA00022737"/>
    </source>
</evidence>
<sequence>MSSKDYKKGFSSLTDESSLTKTSIDKPSSYDEFPNEVKTLITDARPNLWDRVTVGRYTREPKDRDGSTSKYDLSSATVPVTLRKVPQERGISYSLMRAFWGFIVLSSLFEIVFDALRLTPVYILSGIINFISSEEPDSAGYQLCGLVFVFAILCSIAMNLLIYTSCSGGIQIRAALLAAIYRKCLIASNESSREFSSGDLMNLMSVDVDNVYQFVTLSTLLWGGFLRILTSMAVIWYYLGPSSLAGLAVITACIPITVVLSNAIATFQNNQMAEKDKRLDALNEIFSGIKIIKMYAWEMPFINKIQNIRNKEAGYIRKYLLGQSMVSFVWYCSPFLVAAAAFGTYVFTRKDIVLADASFSWGGINPTISKISLIVESGKLIAIVGRVGSGKSSLLNAILGEMKRLEGTVDVREVPIAYVPQQAWIQNETVRQNIIFTSGFDKAWYERVIKKCCMLPDLSMFPAGDKTEIGEKGVNLSGGQKQRISMARAVYQRAKIYFLDDPLSAVDAHVSSALFENVIGPRGLLKNCTRILVTHSLSVLPFVDRIIILENGKIMHTGTYQEIMTTDIKLKNFLGDRRKDGSERQTGEPETRTSSESSYTNSRKLSGSSEHLNRTQLINFAVDETDTSRGELISDESMEIGNVKWSVYVSVLRHFGIFTATLCLIGCIAYRVADVYSTMWLSEWSNDGIELLKSRNLTEGDLKSNEANRTELLDKLAADSWARIWVYLSIGGGEALAVIIGSFALAFGCLSASSTLHSNMLWSIMRAPIAFFDATPLGRIINRFGKDIDVLDLELYLHLDGWLDSFFQVIATVLLVCIKIPFFLLIVLAISLVYFVIQKIYMTASRQFRRLQSTTRSPVLNNFAETLNGASSIRAYKVEQHFIRKCQIRIDLNQNCYFHSMATGRWAAVRIEWLSAVISCLTCSLIVLYRRQLNAGVAGLVLSYTLSVCDAVSWMVRVATDVENAVVAAERIDEYTNIDSEAPWTRKDGPILNNNWPHGGEVTLVNYSTRYRKGMELVLKDINLEIRCSEKVGIVGRTGAGKSSLTLALFRIVEPISGRIVIDEVNISE</sequence>
<feature type="transmembrane region" description="Helical" evidence="10">
    <location>
        <begin position="244"/>
        <end position="267"/>
    </location>
</feature>
<feature type="transmembrane region" description="Helical" evidence="10">
    <location>
        <begin position="98"/>
        <end position="119"/>
    </location>
</feature>
<evidence type="ECO:0000256" key="6">
    <source>
        <dbReference type="ARBA" id="ARBA00022840"/>
    </source>
</evidence>
<keyword evidence="5" id="KW-0547">Nucleotide-binding</keyword>
<feature type="domain" description="ABC transmembrane type-1" evidence="12">
    <location>
        <begin position="104"/>
        <end position="343"/>
    </location>
</feature>
<keyword evidence="7 10" id="KW-1133">Transmembrane helix</keyword>
<feature type="transmembrane region" description="Helical" evidence="10">
    <location>
        <begin position="645"/>
        <end position="670"/>
    </location>
</feature>
<accession>A0A1V9X238</accession>
<evidence type="ECO:0000256" key="3">
    <source>
        <dbReference type="ARBA" id="ARBA00022692"/>
    </source>
</evidence>
<dbReference type="InterPro" id="IPR003439">
    <property type="entry name" value="ABC_transporter-like_ATP-bd"/>
</dbReference>
<feature type="compositionally biased region" description="Basic and acidic residues" evidence="9">
    <location>
        <begin position="578"/>
        <end position="593"/>
    </location>
</feature>
<evidence type="ECO:0000259" key="11">
    <source>
        <dbReference type="PROSITE" id="PS50893"/>
    </source>
</evidence>
<evidence type="ECO:0000256" key="9">
    <source>
        <dbReference type="SAM" id="MobiDB-lite"/>
    </source>
</evidence>
<feature type="compositionally biased region" description="Polar residues" evidence="9">
    <location>
        <begin position="594"/>
        <end position="609"/>
    </location>
</feature>
<dbReference type="CDD" id="cd03250">
    <property type="entry name" value="ABCC_MRP_domain1"/>
    <property type="match status" value="1"/>
</dbReference>
<evidence type="ECO:0000256" key="1">
    <source>
        <dbReference type="ARBA" id="ARBA00004128"/>
    </source>
</evidence>
<evidence type="ECO:0000256" key="7">
    <source>
        <dbReference type="ARBA" id="ARBA00022989"/>
    </source>
</evidence>
<dbReference type="Pfam" id="PF00664">
    <property type="entry name" value="ABC_membrane"/>
    <property type="match status" value="2"/>
</dbReference>
<dbReference type="InterPro" id="IPR050173">
    <property type="entry name" value="ABC_transporter_C-like"/>
</dbReference>
<dbReference type="InterPro" id="IPR017871">
    <property type="entry name" value="ABC_transporter-like_CS"/>
</dbReference>
<keyword evidence="14" id="KW-1185">Reference proteome</keyword>
<dbReference type="Gene3D" id="3.40.50.300">
    <property type="entry name" value="P-loop containing nucleotide triphosphate hydrolases"/>
    <property type="match status" value="2"/>
</dbReference>
<evidence type="ECO:0000313" key="14">
    <source>
        <dbReference type="Proteomes" id="UP000192247"/>
    </source>
</evidence>
<name>A0A1V9X238_9ACAR</name>
<keyword evidence="6" id="KW-0067">ATP-binding</keyword>
<dbReference type="InterPro" id="IPR036640">
    <property type="entry name" value="ABC1_TM_sf"/>
</dbReference>
<evidence type="ECO:0000259" key="12">
    <source>
        <dbReference type="PROSITE" id="PS50929"/>
    </source>
</evidence>
<reference evidence="13 14" key="1">
    <citation type="journal article" date="2017" name="Gigascience">
        <title>Draft genome of the honey bee ectoparasitic mite, Tropilaelaps mercedesae, is shaped by the parasitic life history.</title>
        <authorList>
            <person name="Dong X."/>
            <person name="Armstrong S.D."/>
            <person name="Xia D."/>
            <person name="Makepeace B.L."/>
            <person name="Darby A.C."/>
            <person name="Kadowaki T."/>
        </authorList>
    </citation>
    <scope>NUCLEOTIDE SEQUENCE [LARGE SCALE GENOMIC DNA]</scope>
    <source>
        <strain evidence="13">Wuxi-XJTLU</strain>
    </source>
</reference>
<dbReference type="AlphaFoldDB" id="A0A1V9X238"/>
<dbReference type="OrthoDB" id="6424199at2759"/>
<dbReference type="Proteomes" id="UP000192247">
    <property type="component" value="Unassembled WGS sequence"/>
</dbReference>
<evidence type="ECO:0000256" key="10">
    <source>
        <dbReference type="SAM" id="Phobius"/>
    </source>
</evidence>
<dbReference type="SUPFAM" id="SSF90123">
    <property type="entry name" value="ABC transporter transmembrane region"/>
    <property type="match status" value="2"/>
</dbReference>
<dbReference type="FunFam" id="3.40.50.300:FF:000997">
    <property type="entry name" value="Multidrug resistance-associated protein 1"/>
    <property type="match status" value="1"/>
</dbReference>
<comment type="subcellular location">
    <subcellularLocation>
        <location evidence="1">Vacuole membrane</location>
        <topology evidence="1">Multi-pass membrane protein</topology>
    </subcellularLocation>
</comment>
<protein>
    <submittedName>
        <fullName evidence="13">Multidrug resistance-associated protein 1-like</fullName>
    </submittedName>
</protein>
<feature type="transmembrane region" description="Helical" evidence="10">
    <location>
        <begin position="806"/>
        <end position="837"/>
    </location>
</feature>
<dbReference type="EMBL" id="MNPL01027874">
    <property type="protein sequence ID" value="OQR67649.1"/>
    <property type="molecule type" value="Genomic_DNA"/>
</dbReference>
<dbReference type="InterPro" id="IPR003593">
    <property type="entry name" value="AAA+_ATPase"/>
</dbReference>
<dbReference type="InterPro" id="IPR011527">
    <property type="entry name" value="ABC1_TM_dom"/>
</dbReference>
<feature type="compositionally biased region" description="Polar residues" evidence="9">
    <location>
        <begin position="11"/>
        <end position="26"/>
    </location>
</feature>
<dbReference type="PANTHER" id="PTHR24223:SF443">
    <property type="entry name" value="MULTIDRUG-RESISTANCE LIKE PROTEIN 1, ISOFORM I"/>
    <property type="match status" value="1"/>
</dbReference>
<organism evidence="13 14">
    <name type="scientific">Tropilaelaps mercedesae</name>
    <dbReference type="NCBI Taxonomy" id="418985"/>
    <lineage>
        <taxon>Eukaryota</taxon>
        <taxon>Metazoa</taxon>
        <taxon>Ecdysozoa</taxon>
        <taxon>Arthropoda</taxon>
        <taxon>Chelicerata</taxon>
        <taxon>Arachnida</taxon>
        <taxon>Acari</taxon>
        <taxon>Parasitiformes</taxon>
        <taxon>Mesostigmata</taxon>
        <taxon>Gamasina</taxon>
        <taxon>Dermanyssoidea</taxon>
        <taxon>Laelapidae</taxon>
        <taxon>Tropilaelaps</taxon>
    </lineage>
</organism>
<dbReference type="FunFam" id="1.20.1560.10:FF:000006">
    <property type="entry name" value="ATP-binding cassette, sub-family C (CFTR/MRP), member 9"/>
    <property type="match status" value="1"/>
</dbReference>
<feature type="transmembrane region" description="Helical" evidence="10">
    <location>
        <begin position="724"/>
        <end position="753"/>
    </location>
</feature>
<feature type="transmembrane region" description="Helical" evidence="10">
    <location>
        <begin position="328"/>
        <end position="347"/>
    </location>
</feature>
<feature type="domain" description="ABC transmembrane type-1" evidence="12">
    <location>
        <begin position="662"/>
        <end position="964"/>
    </location>
</feature>
<evidence type="ECO:0000256" key="2">
    <source>
        <dbReference type="ARBA" id="ARBA00022448"/>
    </source>
</evidence>
<dbReference type="PROSITE" id="PS00211">
    <property type="entry name" value="ABC_TRANSPORTER_1"/>
    <property type="match status" value="1"/>
</dbReference>
<evidence type="ECO:0000313" key="13">
    <source>
        <dbReference type="EMBL" id="OQR67649.1"/>
    </source>
</evidence>
<dbReference type="InterPro" id="IPR027417">
    <property type="entry name" value="P-loop_NTPase"/>
</dbReference>
<evidence type="ECO:0000256" key="5">
    <source>
        <dbReference type="ARBA" id="ARBA00022741"/>
    </source>
</evidence>
<keyword evidence="4" id="KW-0677">Repeat</keyword>
<feature type="transmembrane region" description="Helical" evidence="10">
    <location>
        <begin position="139"/>
        <end position="163"/>
    </location>
</feature>
<proteinExistence type="predicted"/>
<dbReference type="GO" id="GO:0005524">
    <property type="term" value="F:ATP binding"/>
    <property type="evidence" value="ECO:0007669"/>
    <property type="project" value="UniProtKB-KW"/>
</dbReference>
<feature type="transmembrane region" description="Helical" evidence="10">
    <location>
        <begin position="911"/>
        <end position="929"/>
    </location>
</feature>
<keyword evidence="3 10" id="KW-0812">Transmembrane</keyword>
<comment type="caution">
    <text evidence="13">The sequence shown here is derived from an EMBL/GenBank/DDBJ whole genome shotgun (WGS) entry which is preliminary data.</text>
</comment>
<feature type="transmembrane region" description="Helical" evidence="10">
    <location>
        <begin position="211"/>
        <end position="238"/>
    </location>
</feature>
<dbReference type="InParanoid" id="A0A1V9X238"/>
<dbReference type="GO" id="GO:0005774">
    <property type="term" value="C:vacuolar membrane"/>
    <property type="evidence" value="ECO:0007669"/>
    <property type="project" value="UniProtKB-SubCell"/>
</dbReference>
<keyword evidence="8 10" id="KW-0472">Membrane</keyword>
<dbReference type="Pfam" id="PF00005">
    <property type="entry name" value="ABC_tran"/>
    <property type="match status" value="2"/>
</dbReference>
<dbReference type="PROSITE" id="PS50893">
    <property type="entry name" value="ABC_TRANSPORTER_2"/>
    <property type="match status" value="1"/>
</dbReference>
<evidence type="ECO:0000256" key="8">
    <source>
        <dbReference type="ARBA" id="ARBA00023136"/>
    </source>
</evidence>
<dbReference type="GO" id="GO:0016887">
    <property type="term" value="F:ATP hydrolysis activity"/>
    <property type="evidence" value="ECO:0007669"/>
    <property type="project" value="InterPro"/>
</dbReference>
<dbReference type="SUPFAM" id="SSF52540">
    <property type="entry name" value="P-loop containing nucleoside triphosphate hydrolases"/>
    <property type="match status" value="2"/>
</dbReference>
<feature type="region of interest" description="Disordered" evidence="9">
    <location>
        <begin position="578"/>
        <end position="609"/>
    </location>
</feature>
<dbReference type="CDD" id="cd18603">
    <property type="entry name" value="ABC_6TM_MRP1_2_3_6_D2_like"/>
    <property type="match status" value="1"/>
</dbReference>